<keyword evidence="1" id="KW-1133">Transmembrane helix</keyword>
<sequence length="59" mass="5748">MTADSASSDKSLGLGLVFGVVAAAAALSMFVTGQLTSAYGFVGAVLVAGLAVAALHVYE</sequence>
<dbReference type="RefSeq" id="WP_279529775.1">
    <property type="nucleotide sequence ID" value="NZ_CP122312.1"/>
</dbReference>
<feature type="transmembrane region" description="Helical" evidence="1">
    <location>
        <begin position="38"/>
        <end position="58"/>
    </location>
</feature>
<name>A0ABD5Z3P0_9EURY</name>
<keyword evidence="1" id="KW-0472">Membrane</keyword>
<dbReference type="EMBL" id="JBHTAR010000011">
    <property type="protein sequence ID" value="MFC7199852.1"/>
    <property type="molecule type" value="Genomic_DNA"/>
</dbReference>
<evidence type="ECO:0000313" key="2">
    <source>
        <dbReference type="EMBL" id="MFC7199852.1"/>
    </source>
</evidence>
<feature type="transmembrane region" description="Helical" evidence="1">
    <location>
        <begin position="12"/>
        <end position="32"/>
    </location>
</feature>
<gene>
    <name evidence="2" type="ORF">ACFQJ9_10615</name>
</gene>
<organism evidence="2 3">
    <name type="scientific">Halospeciosus flavus</name>
    <dbReference type="NCBI Taxonomy" id="3032283"/>
    <lineage>
        <taxon>Archaea</taxon>
        <taxon>Methanobacteriati</taxon>
        <taxon>Methanobacteriota</taxon>
        <taxon>Stenosarchaea group</taxon>
        <taxon>Halobacteria</taxon>
        <taxon>Halobacteriales</taxon>
        <taxon>Halobacteriaceae</taxon>
        <taxon>Halospeciosus</taxon>
    </lineage>
</organism>
<accession>A0ABD5Z3P0</accession>
<comment type="caution">
    <text evidence="2">The sequence shown here is derived from an EMBL/GenBank/DDBJ whole genome shotgun (WGS) entry which is preliminary data.</text>
</comment>
<protein>
    <submittedName>
        <fullName evidence="2">Uncharacterized protein</fullName>
    </submittedName>
</protein>
<dbReference type="InterPro" id="IPR055947">
    <property type="entry name" value="DUF7525"/>
</dbReference>
<dbReference type="Proteomes" id="UP001596447">
    <property type="component" value="Unassembled WGS sequence"/>
</dbReference>
<evidence type="ECO:0000313" key="3">
    <source>
        <dbReference type="Proteomes" id="UP001596447"/>
    </source>
</evidence>
<dbReference type="AlphaFoldDB" id="A0ABD5Z3P0"/>
<evidence type="ECO:0000256" key="1">
    <source>
        <dbReference type="SAM" id="Phobius"/>
    </source>
</evidence>
<keyword evidence="3" id="KW-1185">Reference proteome</keyword>
<keyword evidence="1" id="KW-0812">Transmembrane</keyword>
<dbReference type="Pfam" id="PF24369">
    <property type="entry name" value="DUF7525"/>
    <property type="match status" value="1"/>
</dbReference>
<proteinExistence type="predicted"/>
<reference evidence="2 3" key="1">
    <citation type="journal article" date="2019" name="Int. J. Syst. Evol. Microbiol.">
        <title>The Global Catalogue of Microorganisms (GCM) 10K type strain sequencing project: providing services to taxonomists for standard genome sequencing and annotation.</title>
        <authorList>
            <consortium name="The Broad Institute Genomics Platform"/>
            <consortium name="The Broad Institute Genome Sequencing Center for Infectious Disease"/>
            <person name="Wu L."/>
            <person name="Ma J."/>
        </authorList>
    </citation>
    <scope>NUCLEOTIDE SEQUENCE [LARGE SCALE GENOMIC DNA]</scope>
    <source>
        <strain evidence="2 3">XZGYJ-43</strain>
    </source>
</reference>